<dbReference type="InterPro" id="IPR006429">
    <property type="entry name" value="Phage_lambda_portal"/>
</dbReference>
<accession>A0A1K0J3G0</accession>
<proteinExistence type="predicted"/>
<dbReference type="NCBIfam" id="TIGR01539">
    <property type="entry name" value="portal_lambda"/>
    <property type="match status" value="1"/>
</dbReference>
<evidence type="ECO:0000313" key="1">
    <source>
        <dbReference type="EMBL" id="SCU73550.1"/>
    </source>
</evidence>
<sequence>MNWLDNLVSYVSPMSGVRRAQARMALDAVRGYDAAKVGRRTDGWIAGGGSANAEIAPALHRVRQRCRDVVRNNEYAASALDKLVANTVGTGFSAKAPNQALWDAWCDYCDADGQLDFNGLMELAHRTRRESGEVIIRYRPRMPEDGFEVPLQIQVLEPDHLDSTRTGPLGNGNYAIAGVEFDALGRRVAYWLFPQHPGEIAGFKLNSLESRRVPASEILHYYRKRRPSQVRGMPELGVSLLRLRDLADYEQAELVRKKIEACFVAFVRTDDANQQLGEAKQGANGQRQEKVAPGMIKYLSNAEGVEFGTPSAAGGYGEYTATQLHAIAIGAGVTFEQMTGDLSRVNYSSIRAGLVEFRQLVQQEQWLALVPMVKKPIAQRFQVAAKLAGRQREAIAPFTWTPPKLQWVDPFKDVMATKEALRGTLMSLSEAIRERGDDPDKVFAEIRREREMLKAMGILSDTDAAISERLIDAATAAEIMNQQ</sequence>
<dbReference type="GO" id="GO:0019068">
    <property type="term" value="P:virion assembly"/>
    <property type="evidence" value="ECO:0007669"/>
    <property type="project" value="InterPro"/>
</dbReference>
<protein>
    <submittedName>
        <fullName evidence="1">Phage portal protein lambda family</fullName>
    </submittedName>
</protein>
<dbReference type="RefSeq" id="WP_340520022.1">
    <property type="nucleotide sequence ID" value="NZ_FMSH01000023.1"/>
</dbReference>
<name>A0A1K0J3G0_CUPNE</name>
<dbReference type="EMBL" id="FMSH01000023">
    <property type="protein sequence ID" value="SCU73550.1"/>
    <property type="molecule type" value="Genomic_DNA"/>
</dbReference>
<dbReference type="AlphaFoldDB" id="A0A1K0J3G0"/>
<dbReference type="Pfam" id="PF05136">
    <property type="entry name" value="Phage_portal_2"/>
    <property type="match status" value="1"/>
</dbReference>
<gene>
    <name evidence="1" type="ORF">CNECB9_1190024</name>
</gene>
<dbReference type="GO" id="GO:0005198">
    <property type="term" value="F:structural molecule activity"/>
    <property type="evidence" value="ECO:0007669"/>
    <property type="project" value="InterPro"/>
</dbReference>
<organism evidence="1">
    <name type="scientific">Cupriavidus necator</name>
    <name type="common">Alcaligenes eutrophus</name>
    <name type="synonym">Ralstonia eutropha</name>
    <dbReference type="NCBI Taxonomy" id="106590"/>
    <lineage>
        <taxon>Bacteria</taxon>
        <taxon>Pseudomonadati</taxon>
        <taxon>Pseudomonadota</taxon>
        <taxon>Betaproteobacteria</taxon>
        <taxon>Burkholderiales</taxon>
        <taxon>Burkholderiaceae</taxon>
        <taxon>Cupriavidus</taxon>
    </lineage>
</organism>
<reference evidence="1" key="1">
    <citation type="submission" date="2016-09" db="EMBL/GenBank/DDBJ databases">
        <authorList>
            <person name="Capua I."/>
            <person name="De Benedictis P."/>
            <person name="Joannis T."/>
            <person name="Lombin L.H."/>
            <person name="Cattoli G."/>
        </authorList>
    </citation>
    <scope>NUCLEOTIDE SEQUENCE</scope>
    <source>
        <strain evidence="1">B9</strain>
    </source>
</reference>